<dbReference type="Pfam" id="PF22692">
    <property type="entry name" value="LlgE_F_G_D1"/>
    <property type="match status" value="1"/>
</dbReference>
<organism evidence="11 12">
    <name type="scientific">Halodesulfovibrio marinisediminis DSM 17456</name>
    <dbReference type="NCBI Taxonomy" id="1121457"/>
    <lineage>
        <taxon>Bacteria</taxon>
        <taxon>Pseudomonadati</taxon>
        <taxon>Thermodesulfobacteriota</taxon>
        <taxon>Desulfovibrionia</taxon>
        <taxon>Desulfovibrionales</taxon>
        <taxon>Desulfovibrionaceae</taxon>
        <taxon>Halodesulfovibrio</taxon>
    </lineage>
</organism>
<dbReference type="InterPro" id="IPR053967">
    <property type="entry name" value="LlgE_F_G-like_D1"/>
</dbReference>
<feature type="domain" description="Flagellar hook protein FlgE/F/G-like D1" evidence="10">
    <location>
        <begin position="96"/>
        <end position="156"/>
    </location>
</feature>
<feature type="domain" description="Flagellar basal-body/hook protein C-terminal" evidence="9">
    <location>
        <begin position="213"/>
        <end position="258"/>
    </location>
</feature>
<dbReference type="PANTHER" id="PTHR30435">
    <property type="entry name" value="FLAGELLAR PROTEIN"/>
    <property type="match status" value="1"/>
</dbReference>
<dbReference type="Proteomes" id="UP000184694">
    <property type="component" value="Unassembled WGS sequence"/>
</dbReference>
<dbReference type="NCBIfam" id="TIGR02488">
    <property type="entry name" value="flgG_G_neg"/>
    <property type="match status" value="1"/>
</dbReference>
<keyword evidence="4 7" id="KW-0975">Bacterial flagellum</keyword>
<keyword evidence="12" id="KW-1185">Reference proteome</keyword>
<name>A0A1N6J4X7_9BACT</name>
<keyword evidence="11" id="KW-0966">Cell projection</keyword>
<dbReference type="InterPro" id="IPR010930">
    <property type="entry name" value="Flg_bb/hook_C_dom"/>
</dbReference>
<dbReference type="PROSITE" id="PS00588">
    <property type="entry name" value="FLAGELLA_BB_ROD"/>
    <property type="match status" value="1"/>
</dbReference>
<reference evidence="12" key="1">
    <citation type="submission" date="2016-11" db="EMBL/GenBank/DDBJ databases">
        <authorList>
            <person name="Varghese N."/>
            <person name="Submissions S."/>
        </authorList>
    </citation>
    <scope>NUCLEOTIDE SEQUENCE [LARGE SCALE GENOMIC DNA]</scope>
    <source>
        <strain evidence="12">DSM 17456</strain>
    </source>
</reference>
<keyword evidence="11" id="KW-0282">Flagellum</keyword>
<evidence type="ECO:0000313" key="12">
    <source>
        <dbReference type="Proteomes" id="UP000184694"/>
    </source>
</evidence>
<keyword evidence="11" id="KW-0969">Cilium</keyword>
<evidence type="ECO:0000256" key="3">
    <source>
        <dbReference type="ARBA" id="ARBA00017948"/>
    </source>
</evidence>
<gene>
    <name evidence="11" type="ORF">SAMN02745161_3157</name>
</gene>
<sequence length="260" mass="28025">MMRSLWTAASGMYAQQLNIDTISNNLANVNTIGFKKSRAEFEDLMYQSMKIAGSPTADGGQVPTPVQVGMGVRPASAHKFFTQGDFQNTTNQLDFAIEGDGFFQVEVNGELRYTRAGAFKLDKDGTIVTSNGYKLQPEFIVPQDAKRITLSANGRLAAIDSQGKELAAADVPLYTFINPAGLDPLGRNIYSQTEASGEAVEGVPGQDGTGTLAQGFLEMSNVEIVDEMVNMIVGQRAYEMNSKAIQTSDSMLQLAAQLKS</sequence>
<dbReference type="Pfam" id="PF00460">
    <property type="entry name" value="Flg_bb_rod"/>
    <property type="match status" value="1"/>
</dbReference>
<dbReference type="InterPro" id="IPR019776">
    <property type="entry name" value="Flagellar_basal_body_rod_CS"/>
</dbReference>
<dbReference type="STRING" id="1121457.SAMN02745161_3157"/>
<evidence type="ECO:0000313" key="11">
    <source>
        <dbReference type="EMBL" id="SIO39321.1"/>
    </source>
</evidence>
<comment type="subunit">
    <text evidence="5">The basal body constitutes a major portion of the flagellar organelle and consists of four rings (L,P,S, and M) mounted on a central rod. The rod consists of about 26 subunits of FlgG in the distal portion, and FlgB, FlgC and FlgF are thought to build up the proximal portion of the rod with about 6 subunits each.</text>
</comment>
<dbReference type="InterPro" id="IPR037925">
    <property type="entry name" value="FlgE/F/G-like"/>
</dbReference>
<dbReference type="EMBL" id="FSRG01000008">
    <property type="protein sequence ID" value="SIO39321.1"/>
    <property type="molecule type" value="Genomic_DNA"/>
</dbReference>
<dbReference type="RefSeq" id="WP_074217892.1">
    <property type="nucleotide sequence ID" value="NZ_FSRG01000008.1"/>
</dbReference>
<dbReference type="GO" id="GO:0009426">
    <property type="term" value="C:bacterial-type flagellum basal body, distal rod"/>
    <property type="evidence" value="ECO:0007669"/>
    <property type="project" value="UniProtKB-UniRule"/>
</dbReference>
<dbReference type="InterPro" id="IPR001444">
    <property type="entry name" value="Flag_bb_rod_N"/>
</dbReference>
<comment type="similarity">
    <text evidence="2 7">Belongs to the flagella basal body rod proteins family.</text>
</comment>
<dbReference type="SUPFAM" id="SSF117143">
    <property type="entry name" value="Flagellar hook protein flgE"/>
    <property type="match status" value="1"/>
</dbReference>
<evidence type="ECO:0000259" key="9">
    <source>
        <dbReference type="Pfam" id="PF06429"/>
    </source>
</evidence>
<feature type="domain" description="Flagellar basal body rod protein N-terminal" evidence="8">
    <location>
        <begin position="7"/>
        <end position="35"/>
    </location>
</feature>
<comment type="subcellular location">
    <subcellularLocation>
        <location evidence="1 7">Bacterial flagellum basal body</location>
    </subcellularLocation>
</comment>
<evidence type="ECO:0000259" key="10">
    <source>
        <dbReference type="Pfam" id="PF22692"/>
    </source>
</evidence>
<dbReference type="Pfam" id="PF06429">
    <property type="entry name" value="Flg_bbr_C"/>
    <property type="match status" value="1"/>
</dbReference>
<protein>
    <recommendedName>
        <fullName evidence="3 6">Flagellar basal-body rod protein FlgG</fullName>
    </recommendedName>
</protein>
<evidence type="ECO:0000256" key="2">
    <source>
        <dbReference type="ARBA" id="ARBA00009677"/>
    </source>
</evidence>
<dbReference type="InterPro" id="IPR020013">
    <property type="entry name" value="Flagellar_FlgE/F/G"/>
</dbReference>
<dbReference type="OrthoDB" id="9804559at2"/>
<evidence type="ECO:0000256" key="5">
    <source>
        <dbReference type="ARBA" id="ARBA00025933"/>
    </source>
</evidence>
<evidence type="ECO:0000259" key="8">
    <source>
        <dbReference type="Pfam" id="PF00460"/>
    </source>
</evidence>
<evidence type="ECO:0000256" key="6">
    <source>
        <dbReference type="NCBIfam" id="TIGR02488"/>
    </source>
</evidence>
<evidence type="ECO:0000256" key="7">
    <source>
        <dbReference type="RuleBase" id="RU362116"/>
    </source>
</evidence>
<dbReference type="InterPro" id="IPR012834">
    <property type="entry name" value="FlgG_G_neg"/>
</dbReference>
<dbReference type="NCBIfam" id="TIGR03506">
    <property type="entry name" value="FlgEFG_subfam"/>
    <property type="match status" value="2"/>
</dbReference>
<evidence type="ECO:0000256" key="4">
    <source>
        <dbReference type="ARBA" id="ARBA00023143"/>
    </source>
</evidence>
<proteinExistence type="inferred from homology"/>
<dbReference type="GO" id="GO:0071978">
    <property type="term" value="P:bacterial-type flagellum-dependent swarming motility"/>
    <property type="evidence" value="ECO:0007669"/>
    <property type="project" value="TreeGrafter"/>
</dbReference>
<dbReference type="PANTHER" id="PTHR30435:SF19">
    <property type="entry name" value="FLAGELLAR BASAL-BODY ROD PROTEIN FLGG"/>
    <property type="match status" value="1"/>
</dbReference>
<evidence type="ECO:0000256" key="1">
    <source>
        <dbReference type="ARBA" id="ARBA00004117"/>
    </source>
</evidence>
<accession>A0A1N6J4X7</accession>
<dbReference type="AlphaFoldDB" id="A0A1N6J4X7"/>